<dbReference type="Proteomes" id="UP001589795">
    <property type="component" value="Unassembled WGS sequence"/>
</dbReference>
<feature type="transmembrane region" description="Helical" evidence="1">
    <location>
        <begin position="258"/>
        <end position="279"/>
    </location>
</feature>
<feature type="transmembrane region" description="Helical" evidence="1">
    <location>
        <begin position="32"/>
        <end position="50"/>
    </location>
</feature>
<dbReference type="RefSeq" id="WP_265508587.1">
    <property type="nucleotide sequence ID" value="NZ_JAOTBE010000090.1"/>
</dbReference>
<evidence type="ECO:0000256" key="1">
    <source>
        <dbReference type="SAM" id="Phobius"/>
    </source>
</evidence>
<feature type="transmembrane region" description="Helical" evidence="1">
    <location>
        <begin position="57"/>
        <end position="76"/>
    </location>
</feature>
<proteinExistence type="predicted"/>
<feature type="transmembrane region" description="Helical" evidence="1">
    <location>
        <begin position="195"/>
        <end position="214"/>
    </location>
</feature>
<evidence type="ECO:0000313" key="3">
    <source>
        <dbReference type="Proteomes" id="UP001589795"/>
    </source>
</evidence>
<feature type="transmembrane region" description="Helical" evidence="1">
    <location>
        <begin position="112"/>
        <end position="133"/>
    </location>
</feature>
<reference evidence="2 3" key="1">
    <citation type="submission" date="2024-09" db="EMBL/GenBank/DDBJ databases">
        <authorList>
            <person name="Sun Q."/>
            <person name="Mori K."/>
        </authorList>
    </citation>
    <scope>NUCLEOTIDE SEQUENCE [LARGE SCALE GENOMIC DNA]</scope>
    <source>
        <strain evidence="2 3">CCM 7904</strain>
    </source>
</reference>
<accession>A0ABV6CDU7</accession>
<feature type="transmembrane region" description="Helical" evidence="1">
    <location>
        <begin position="328"/>
        <end position="347"/>
    </location>
</feature>
<protein>
    <submittedName>
        <fullName evidence="2">Thiol-disulfide oxidoreductase</fullName>
    </submittedName>
</protein>
<keyword evidence="1" id="KW-0472">Membrane</keyword>
<comment type="caution">
    <text evidence="2">The sequence shown here is derived from an EMBL/GenBank/DDBJ whole genome shotgun (WGS) entry which is preliminary data.</text>
</comment>
<keyword evidence="1" id="KW-0812">Transmembrane</keyword>
<feature type="transmembrane region" description="Helical" evidence="1">
    <location>
        <begin position="291"/>
        <end position="316"/>
    </location>
</feature>
<keyword evidence="3" id="KW-1185">Reference proteome</keyword>
<sequence length="467" mass="52208">MADGLTAFAPLWALAALFSIAGDYGSLAGHKGMLYAVPAWAVVVQSLLLIARPRATALLVSLSATVVLLYALRAPVASNNQTITTVMDLAILLSAGYLYFSSGRTGIDRIAFYEQIRIVARALLAIMYFYGIFHKINTDFLDPTVSCAVGLYQPLASPFGLEDNLFGRYLAIYSTFVIEAIAIVALYWRRFFAVGFILALVFHYIIPISAYSWYMDFSCLVFALYILSIPRPVSAMAQHTIRTVLAPARARLRSFETLLIGAVLLAVAAAIVMTLHTIYPDRSLDMLRHSVGILLWAVIGGALMVILTNAALHYLPYTGPAPARQPRWLFAIPVLFFLSCLSPYLGLKTESSINMFSNLHTEGGETNHLLFDRPPYLFDYQNDIVRIVDANDNWLEQQMENDQHLVLFALKDYLRRHPDAWVTYELNGQTVERATSATFADQQPGLIERNLLRFKTVDYDRPKVCTH</sequence>
<organism evidence="2 3">
    <name type="scientific">Paracoccus rhizosphaerae</name>
    <dbReference type="NCBI Taxonomy" id="1133347"/>
    <lineage>
        <taxon>Bacteria</taxon>
        <taxon>Pseudomonadati</taxon>
        <taxon>Pseudomonadota</taxon>
        <taxon>Alphaproteobacteria</taxon>
        <taxon>Rhodobacterales</taxon>
        <taxon>Paracoccaceae</taxon>
        <taxon>Paracoccus</taxon>
    </lineage>
</organism>
<evidence type="ECO:0000313" key="2">
    <source>
        <dbReference type="EMBL" id="MFC0198899.1"/>
    </source>
</evidence>
<feature type="transmembrane region" description="Helical" evidence="1">
    <location>
        <begin position="169"/>
        <end position="188"/>
    </location>
</feature>
<name>A0ABV6CDU7_9RHOB</name>
<dbReference type="EMBL" id="JBHLWQ010000008">
    <property type="protein sequence ID" value="MFC0198899.1"/>
    <property type="molecule type" value="Genomic_DNA"/>
</dbReference>
<feature type="transmembrane region" description="Helical" evidence="1">
    <location>
        <begin position="82"/>
        <end position="100"/>
    </location>
</feature>
<gene>
    <name evidence="2" type="ORF">ACFFIZ_00685</name>
</gene>
<keyword evidence="1" id="KW-1133">Transmembrane helix</keyword>